<protein>
    <recommendedName>
        <fullName evidence="3">C2H2-type domain-containing protein</fullName>
    </recommendedName>
</protein>
<feature type="region of interest" description="Disordered" evidence="2">
    <location>
        <begin position="23"/>
        <end position="55"/>
    </location>
</feature>
<feature type="region of interest" description="Disordered" evidence="2">
    <location>
        <begin position="102"/>
        <end position="155"/>
    </location>
</feature>
<feature type="domain" description="C2H2-type" evidence="3">
    <location>
        <begin position="229"/>
        <end position="259"/>
    </location>
</feature>
<organism evidence="4 5">
    <name type="scientific">Dendryphion nanum</name>
    <dbReference type="NCBI Taxonomy" id="256645"/>
    <lineage>
        <taxon>Eukaryota</taxon>
        <taxon>Fungi</taxon>
        <taxon>Dikarya</taxon>
        <taxon>Ascomycota</taxon>
        <taxon>Pezizomycotina</taxon>
        <taxon>Dothideomycetes</taxon>
        <taxon>Pleosporomycetidae</taxon>
        <taxon>Pleosporales</taxon>
        <taxon>Torulaceae</taxon>
        <taxon>Dendryphion</taxon>
    </lineage>
</organism>
<dbReference type="EMBL" id="JAGMWT010000001">
    <property type="protein sequence ID" value="KAH7137939.1"/>
    <property type="molecule type" value="Genomic_DNA"/>
</dbReference>
<sequence>MASLSFSPEAEMALLGTEDDDNLRHLFPSSSCQSPPSILYSSPLGPTTGQTESPIPYSHAYEYRGIPSQLQPWIIPNQPLPPVHVSYSTYLPLTGTSSAPTYASHPIYNDDYPSTRPERSPSASSSGMLGYSLNERSDRSPPPQSRSISPSSPDLRGFGILNQNGTWSCKYPGCNSRAVFTRGCDLRKHYKRHRKTFFCHHEGCPQATGGGFSSKKDLARHEAKHNPGVRCDVEGCDRVFSRVDNMRDHVKRIHLKAAKGKGSPLHKPAHRIDSGFEQIIA</sequence>
<keyword evidence="5" id="KW-1185">Reference proteome</keyword>
<name>A0A9P9EIY5_9PLEO</name>
<dbReference type="PANTHER" id="PTHR46179">
    <property type="entry name" value="ZINC FINGER PROTEIN"/>
    <property type="match status" value="1"/>
</dbReference>
<dbReference type="InterPro" id="IPR013087">
    <property type="entry name" value="Znf_C2H2_type"/>
</dbReference>
<dbReference type="SUPFAM" id="SSF57667">
    <property type="entry name" value="beta-beta-alpha zinc fingers"/>
    <property type="match status" value="1"/>
</dbReference>
<dbReference type="SMART" id="SM00355">
    <property type="entry name" value="ZnF_C2H2"/>
    <property type="match status" value="3"/>
</dbReference>
<comment type="caution">
    <text evidence="4">The sequence shown here is derived from an EMBL/GenBank/DDBJ whole genome shotgun (WGS) entry which is preliminary data.</text>
</comment>
<keyword evidence="1" id="KW-0863">Zinc-finger</keyword>
<accession>A0A9P9EIY5</accession>
<dbReference type="OrthoDB" id="654211at2759"/>
<keyword evidence="1" id="KW-0862">Zinc</keyword>
<dbReference type="GO" id="GO:0008270">
    <property type="term" value="F:zinc ion binding"/>
    <property type="evidence" value="ECO:0007669"/>
    <property type="project" value="UniProtKB-KW"/>
</dbReference>
<dbReference type="PROSITE" id="PS50157">
    <property type="entry name" value="ZINC_FINGER_C2H2_2"/>
    <property type="match status" value="1"/>
</dbReference>
<evidence type="ECO:0000313" key="4">
    <source>
        <dbReference type="EMBL" id="KAH7137939.1"/>
    </source>
</evidence>
<dbReference type="GO" id="GO:0005634">
    <property type="term" value="C:nucleus"/>
    <property type="evidence" value="ECO:0007669"/>
    <property type="project" value="TreeGrafter"/>
</dbReference>
<proteinExistence type="predicted"/>
<feature type="compositionally biased region" description="Polar residues" evidence="2">
    <location>
        <begin position="28"/>
        <end position="53"/>
    </location>
</feature>
<dbReference type="InterPro" id="IPR051061">
    <property type="entry name" value="Zinc_finger_trans_reg"/>
</dbReference>
<dbReference type="Gene3D" id="3.30.160.60">
    <property type="entry name" value="Classic Zinc Finger"/>
    <property type="match status" value="1"/>
</dbReference>
<evidence type="ECO:0000256" key="1">
    <source>
        <dbReference type="PROSITE-ProRule" id="PRU00042"/>
    </source>
</evidence>
<dbReference type="AlphaFoldDB" id="A0A9P9EIY5"/>
<keyword evidence="1" id="KW-0479">Metal-binding</keyword>
<reference evidence="4" key="1">
    <citation type="journal article" date="2021" name="Nat. Commun.">
        <title>Genetic determinants of endophytism in the Arabidopsis root mycobiome.</title>
        <authorList>
            <person name="Mesny F."/>
            <person name="Miyauchi S."/>
            <person name="Thiergart T."/>
            <person name="Pickel B."/>
            <person name="Atanasova L."/>
            <person name="Karlsson M."/>
            <person name="Huettel B."/>
            <person name="Barry K.W."/>
            <person name="Haridas S."/>
            <person name="Chen C."/>
            <person name="Bauer D."/>
            <person name="Andreopoulos W."/>
            <person name="Pangilinan J."/>
            <person name="LaButti K."/>
            <person name="Riley R."/>
            <person name="Lipzen A."/>
            <person name="Clum A."/>
            <person name="Drula E."/>
            <person name="Henrissat B."/>
            <person name="Kohler A."/>
            <person name="Grigoriev I.V."/>
            <person name="Martin F.M."/>
            <person name="Hacquard S."/>
        </authorList>
    </citation>
    <scope>NUCLEOTIDE SEQUENCE</scope>
    <source>
        <strain evidence="4">MPI-CAGE-CH-0243</strain>
    </source>
</reference>
<dbReference type="GO" id="GO:0006357">
    <property type="term" value="P:regulation of transcription by RNA polymerase II"/>
    <property type="evidence" value="ECO:0007669"/>
    <property type="project" value="TreeGrafter"/>
</dbReference>
<gene>
    <name evidence="4" type="ORF">B0J11DRAFT_223</name>
</gene>
<evidence type="ECO:0000313" key="5">
    <source>
        <dbReference type="Proteomes" id="UP000700596"/>
    </source>
</evidence>
<evidence type="ECO:0000256" key="2">
    <source>
        <dbReference type="SAM" id="MobiDB-lite"/>
    </source>
</evidence>
<dbReference type="Proteomes" id="UP000700596">
    <property type="component" value="Unassembled WGS sequence"/>
</dbReference>
<evidence type="ECO:0000259" key="3">
    <source>
        <dbReference type="PROSITE" id="PS50157"/>
    </source>
</evidence>
<dbReference type="PROSITE" id="PS00028">
    <property type="entry name" value="ZINC_FINGER_C2H2_1"/>
    <property type="match status" value="1"/>
</dbReference>
<dbReference type="PANTHER" id="PTHR46179:SF19">
    <property type="entry name" value="C2H2 FINGER DOMAIN TRANSCRIPTION FACTOR (EUROFUNG)-RELATED"/>
    <property type="match status" value="1"/>
</dbReference>
<dbReference type="InterPro" id="IPR036236">
    <property type="entry name" value="Znf_C2H2_sf"/>
</dbReference>